<dbReference type="GO" id="GO:0005739">
    <property type="term" value="C:mitochondrion"/>
    <property type="evidence" value="ECO:0000318"/>
    <property type="project" value="GO_Central"/>
</dbReference>
<comment type="similarity">
    <text evidence="2 12">Belongs to the GcvT family.</text>
</comment>
<comment type="catalytic activity">
    <reaction evidence="10 12">
        <text>N(6)-[(R)-S(8)-aminomethyldihydrolipoyl]-L-lysyl-[protein] + (6S)-5,6,7,8-tetrahydrofolate = N(6)-[(R)-dihydrolipoyl]-L-lysyl-[protein] + (6R)-5,10-methylene-5,6,7,8-tetrahydrofolate + NH4(+)</text>
        <dbReference type="Rhea" id="RHEA:16945"/>
        <dbReference type="Rhea" id="RHEA-COMP:10475"/>
        <dbReference type="Rhea" id="RHEA-COMP:10492"/>
        <dbReference type="ChEBI" id="CHEBI:15636"/>
        <dbReference type="ChEBI" id="CHEBI:28938"/>
        <dbReference type="ChEBI" id="CHEBI:57453"/>
        <dbReference type="ChEBI" id="CHEBI:83100"/>
        <dbReference type="ChEBI" id="CHEBI:83143"/>
        <dbReference type="EC" id="2.1.2.10"/>
    </reaction>
</comment>
<dbReference type="PIRSF" id="PIRSF006487">
    <property type="entry name" value="GcvT"/>
    <property type="match status" value="1"/>
</dbReference>
<evidence type="ECO:0000256" key="12">
    <source>
        <dbReference type="RuleBase" id="RU003981"/>
    </source>
</evidence>
<dbReference type="SUPFAM" id="SSF103025">
    <property type="entry name" value="Folate-binding domain"/>
    <property type="match status" value="1"/>
</dbReference>
<comment type="function">
    <text evidence="12">The glycine cleavage system catalyzes the degradation of glycine.</text>
</comment>
<feature type="binding site" evidence="11">
    <location>
        <position position="202"/>
    </location>
    <ligand>
        <name>substrate</name>
    </ligand>
</feature>
<dbReference type="Pfam" id="PF01571">
    <property type="entry name" value="GCV_T"/>
    <property type="match status" value="1"/>
</dbReference>
<keyword evidence="7 12" id="KW-0809">Transit peptide</keyword>
<dbReference type="Gene3D" id="2.40.30.110">
    <property type="entry name" value="Aminomethyltransferase beta-barrel domains"/>
    <property type="match status" value="1"/>
</dbReference>
<dbReference type="GeneID" id="6749139"/>
<reference evidence="15 16" key="1">
    <citation type="journal article" date="2008" name="Nature">
        <title>The Trichoplax genome and the nature of placozoans.</title>
        <authorList>
            <person name="Srivastava M."/>
            <person name="Begovic E."/>
            <person name="Chapman J."/>
            <person name="Putnam N.H."/>
            <person name="Hellsten U."/>
            <person name="Kawashima T."/>
            <person name="Kuo A."/>
            <person name="Mitros T."/>
            <person name="Salamov A."/>
            <person name="Carpenter M.L."/>
            <person name="Signorovitch A.Y."/>
            <person name="Moreno M.A."/>
            <person name="Kamm K."/>
            <person name="Grimwood J."/>
            <person name="Schmutz J."/>
            <person name="Shapiro H."/>
            <person name="Grigoriev I.V."/>
            <person name="Buss L.W."/>
            <person name="Schierwater B."/>
            <person name="Dellaporta S.L."/>
            <person name="Rokhsar D.S."/>
        </authorList>
    </citation>
    <scope>NUCLEOTIDE SEQUENCE [LARGE SCALE GENOMIC DNA]</scope>
    <source>
        <strain evidence="15 16">Grell-BS-1999</strain>
    </source>
</reference>
<feature type="non-terminal residue" evidence="15">
    <location>
        <position position="1"/>
    </location>
</feature>
<dbReference type="FunFam" id="2.40.30.110:FF:000002">
    <property type="entry name" value="Aminomethyltransferase"/>
    <property type="match status" value="1"/>
</dbReference>
<dbReference type="NCBIfam" id="TIGR00528">
    <property type="entry name" value="gcvT"/>
    <property type="match status" value="1"/>
</dbReference>
<sequence>KKTPLYDFHLQHGGKIVPFAGWALPIQYTGSGLVQEHLHTRQECSLFDVSHMLQLTFGNSGCVKFLESLIVTDVANLPQGRGTLSVFTNENGGIIDDLIVSKISDESISVVSNAACSEKVVQHIQTKMNQFNSSSHQSVDVKVITNRGLLALQGPKSAVVLQRLTNSNLSQIPFMGYTNSNIADIDGCFIARGGYTGEDGFEISVPSDYCAKLAQEFLKHPEVKLAGLGARDSLRLEAGLCLYGNDIDEETTPIEAGLAWTVGKARRNTGNFPGSDTIIKQLQEGPSRKRVGLISTGPPARGGTKIFSSHDDEIGIITSGSPSPSLKKNIAMGYIKTAFCKIGTEVQLQVRNKKVNATIARMPFLPSNYYNVK</sequence>
<dbReference type="OMA" id="MPVQYPA"/>
<feature type="domain" description="Aminomethyltransferase C-terminal" evidence="14">
    <location>
        <begin position="288"/>
        <end position="364"/>
    </location>
</feature>
<dbReference type="InterPro" id="IPR006223">
    <property type="entry name" value="GcvT"/>
</dbReference>
<protein>
    <recommendedName>
        <fullName evidence="4 12">Aminomethyltransferase</fullName>
        <ecNumber evidence="4 12">2.1.2.10</ecNumber>
    </recommendedName>
    <alternativeName>
        <fullName evidence="9 12">Glycine cleavage system T protein</fullName>
    </alternativeName>
</protein>
<keyword evidence="16" id="KW-1185">Reference proteome</keyword>
<evidence type="ECO:0000259" key="13">
    <source>
        <dbReference type="Pfam" id="PF01571"/>
    </source>
</evidence>
<evidence type="ECO:0000256" key="5">
    <source>
        <dbReference type="ARBA" id="ARBA00022576"/>
    </source>
</evidence>
<dbReference type="FunFam" id="3.30.70.1400:FF:000001">
    <property type="entry name" value="Aminomethyltransferase"/>
    <property type="match status" value="1"/>
</dbReference>
<dbReference type="Gene3D" id="4.10.1250.10">
    <property type="entry name" value="Aminomethyltransferase fragment"/>
    <property type="match status" value="1"/>
</dbReference>
<evidence type="ECO:0000259" key="14">
    <source>
        <dbReference type="Pfam" id="PF08669"/>
    </source>
</evidence>
<evidence type="ECO:0000256" key="1">
    <source>
        <dbReference type="ARBA" id="ARBA00004173"/>
    </source>
</evidence>
<evidence type="ECO:0000256" key="6">
    <source>
        <dbReference type="ARBA" id="ARBA00022679"/>
    </source>
</evidence>
<accession>B3RL84</accession>
<keyword evidence="8 12" id="KW-0496">Mitochondrion</keyword>
<gene>
    <name evidence="15" type="ORF">TRIADDRAFT_18436</name>
</gene>
<dbReference type="GO" id="GO:0006546">
    <property type="term" value="P:glycine catabolic process"/>
    <property type="evidence" value="ECO:0007669"/>
    <property type="project" value="InterPro"/>
</dbReference>
<dbReference type="CTD" id="6749139"/>
<evidence type="ECO:0000256" key="8">
    <source>
        <dbReference type="ARBA" id="ARBA00023128"/>
    </source>
</evidence>
<dbReference type="SUPFAM" id="SSF101790">
    <property type="entry name" value="Aminomethyltransferase beta-barrel domain"/>
    <property type="match status" value="1"/>
</dbReference>
<evidence type="ECO:0000256" key="2">
    <source>
        <dbReference type="ARBA" id="ARBA00008609"/>
    </source>
</evidence>
<dbReference type="InterPro" id="IPR006222">
    <property type="entry name" value="GCVT_N"/>
</dbReference>
<dbReference type="NCBIfam" id="NF001567">
    <property type="entry name" value="PRK00389.1"/>
    <property type="match status" value="1"/>
</dbReference>
<dbReference type="PANTHER" id="PTHR43757:SF2">
    <property type="entry name" value="AMINOMETHYLTRANSFERASE, MITOCHONDRIAL"/>
    <property type="match status" value="1"/>
</dbReference>
<evidence type="ECO:0000256" key="7">
    <source>
        <dbReference type="ARBA" id="ARBA00022946"/>
    </source>
</evidence>
<dbReference type="Pfam" id="PF08669">
    <property type="entry name" value="GCV_T_C"/>
    <property type="match status" value="1"/>
</dbReference>
<dbReference type="Gene3D" id="3.30.70.1400">
    <property type="entry name" value="Aminomethyltransferase beta-barrel domains"/>
    <property type="match status" value="1"/>
</dbReference>
<dbReference type="FunFam" id="4.10.1250.10:FF:000002">
    <property type="entry name" value="Aminomethyltransferase"/>
    <property type="match status" value="1"/>
</dbReference>
<evidence type="ECO:0000256" key="4">
    <source>
        <dbReference type="ARBA" id="ARBA00012616"/>
    </source>
</evidence>
<name>B3RL84_TRIAD</name>
<dbReference type="PhylomeDB" id="B3RL84"/>
<evidence type="ECO:0000313" key="15">
    <source>
        <dbReference type="EMBL" id="EDV29500.1"/>
    </source>
</evidence>
<dbReference type="AlphaFoldDB" id="B3RL84"/>
<comment type="subunit">
    <text evidence="3 12">The glycine cleavage system is composed of four proteins: P, T, L and H.</text>
</comment>
<evidence type="ECO:0000256" key="3">
    <source>
        <dbReference type="ARBA" id="ARBA00011690"/>
    </source>
</evidence>
<dbReference type="InterPro" id="IPR028896">
    <property type="entry name" value="GcvT/YgfZ/DmdA"/>
</dbReference>
<dbReference type="InParanoid" id="B3RL84"/>
<feature type="domain" description="GCVT N-terminal" evidence="13">
    <location>
        <begin position="5"/>
        <end position="264"/>
    </location>
</feature>
<dbReference type="EMBL" id="DS985241">
    <property type="protein sequence ID" value="EDV29500.1"/>
    <property type="molecule type" value="Genomic_DNA"/>
</dbReference>
<evidence type="ECO:0000256" key="10">
    <source>
        <dbReference type="ARBA" id="ARBA00047665"/>
    </source>
</evidence>
<dbReference type="GO" id="GO:0008483">
    <property type="term" value="F:transaminase activity"/>
    <property type="evidence" value="ECO:0007669"/>
    <property type="project" value="UniProtKB-KW"/>
</dbReference>
<dbReference type="eggNOG" id="KOG2770">
    <property type="taxonomic scope" value="Eukaryota"/>
</dbReference>
<evidence type="ECO:0000256" key="11">
    <source>
        <dbReference type="PIRSR" id="PIRSR006487-1"/>
    </source>
</evidence>
<keyword evidence="5 12" id="KW-0032">Aminotransferase</keyword>
<dbReference type="KEGG" id="tad:TRIADDRAFT_18436"/>
<proteinExistence type="inferred from homology"/>
<dbReference type="InterPro" id="IPR027266">
    <property type="entry name" value="TrmE/GcvT-like"/>
</dbReference>
<dbReference type="GO" id="GO:0005960">
    <property type="term" value="C:glycine cleavage complex"/>
    <property type="evidence" value="ECO:0007669"/>
    <property type="project" value="InterPro"/>
</dbReference>
<organism evidence="15 16">
    <name type="scientific">Trichoplax adhaerens</name>
    <name type="common">Trichoplax reptans</name>
    <dbReference type="NCBI Taxonomy" id="10228"/>
    <lineage>
        <taxon>Eukaryota</taxon>
        <taxon>Metazoa</taxon>
        <taxon>Placozoa</taxon>
        <taxon>Uniplacotomia</taxon>
        <taxon>Trichoplacea</taxon>
        <taxon>Trichoplacidae</taxon>
        <taxon>Trichoplax</taxon>
    </lineage>
</organism>
<dbReference type="InterPro" id="IPR013977">
    <property type="entry name" value="GcvT_C"/>
</dbReference>
<dbReference type="InterPro" id="IPR029043">
    <property type="entry name" value="GcvT/YgfZ_C"/>
</dbReference>
<keyword evidence="6 12" id="KW-0808">Transferase</keyword>
<comment type="subcellular location">
    <subcellularLocation>
        <location evidence="1 12">Mitochondrion</location>
    </subcellularLocation>
</comment>
<dbReference type="STRING" id="10228.B3RL84"/>
<evidence type="ECO:0000313" key="16">
    <source>
        <dbReference type="Proteomes" id="UP000009022"/>
    </source>
</evidence>
<dbReference type="OrthoDB" id="10263536at2759"/>
<dbReference type="GO" id="GO:0004047">
    <property type="term" value="F:aminomethyltransferase activity"/>
    <property type="evidence" value="ECO:0007669"/>
    <property type="project" value="UniProtKB-EC"/>
</dbReference>
<dbReference type="Gene3D" id="3.30.1360.120">
    <property type="entry name" value="Probable tRNA modification gtpase trme, domain 1"/>
    <property type="match status" value="1"/>
</dbReference>
<dbReference type="PANTHER" id="PTHR43757">
    <property type="entry name" value="AMINOMETHYLTRANSFERASE"/>
    <property type="match status" value="1"/>
</dbReference>
<dbReference type="RefSeq" id="XP_002108702.1">
    <property type="nucleotide sequence ID" value="XM_002108666.1"/>
</dbReference>
<dbReference type="HOGENOM" id="CLU_007884_10_0_1"/>
<evidence type="ECO:0000256" key="9">
    <source>
        <dbReference type="ARBA" id="ARBA00031395"/>
    </source>
</evidence>
<dbReference type="EC" id="2.1.2.10" evidence="4 12"/>
<dbReference type="Proteomes" id="UP000009022">
    <property type="component" value="Unassembled WGS sequence"/>
</dbReference>